<organism evidence="2 3">
    <name type="scientific">Kwoniella shandongensis</name>
    <dbReference type="NCBI Taxonomy" id="1734106"/>
    <lineage>
        <taxon>Eukaryota</taxon>
        <taxon>Fungi</taxon>
        <taxon>Dikarya</taxon>
        <taxon>Basidiomycota</taxon>
        <taxon>Agaricomycotina</taxon>
        <taxon>Tremellomycetes</taxon>
        <taxon>Tremellales</taxon>
        <taxon>Cryptococcaceae</taxon>
        <taxon>Kwoniella</taxon>
    </lineage>
</organism>
<dbReference type="KEGG" id="ksn:43586371"/>
<dbReference type="EMBL" id="CP144053">
    <property type="protein sequence ID" value="WWD17367.1"/>
    <property type="molecule type" value="Genomic_DNA"/>
</dbReference>
<dbReference type="OrthoDB" id="2563893at2759"/>
<feature type="compositionally biased region" description="Polar residues" evidence="1">
    <location>
        <begin position="17"/>
        <end position="30"/>
    </location>
</feature>
<reference evidence="2" key="1">
    <citation type="submission" date="2017-08" db="EMBL/GenBank/DDBJ databases">
        <authorList>
            <person name="Cuomo C."/>
            <person name="Billmyre B."/>
            <person name="Heitman J."/>
        </authorList>
    </citation>
    <scope>NUCLEOTIDE SEQUENCE</scope>
    <source>
        <strain evidence="2">CBS 12478</strain>
    </source>
</reference>
<accession>A0A5M6C6A9</accession>
<keyword evidence="3" id="KW-1185">Reference proteome</keyword>
<evidence type="ECO:0000313" key="2">
    <source>
        <dbReference type="EMBL" id="WWD17367.1"/>
    </source>
</evidence>
<evidence type="ECO:0000256" key="1">
    <source>
        <dbReference type="SAM" id="MobiDB-lite"/>
    </source>
</evidence>
<feature type="region of interest" description="Disordered" evidence="1">
    <location>
        <begin position="209"/>
        <end position="262"/>
    </location>
</feature>
<evidence type="ECO:0000313" key="3">
    <source>
        <dbReference type="Proteomes" id="UP000322225"/>
    </source>
</evidence>
<protein>
    <submittedName>
        <fullName evidence="2">Uncharacterized protein</fullName>
    </submittedName>
</protein>
<name>A0A5M6C6A9_9TREE</name>
<dbReference type="GeneID" id="43586371"/>
<gene>
    <name evidence="2" type="ORF">CI109_101808</name>
</gene>
<feature type="compositionally biased region" description="Basic and acidic residues" evidence="1">
    <location>
        <begin position="52"/>
        <end position="80"/>
    </location>
</feature>
<sequence>MSYYRPAIQTIASSSQLPVPTAANTEAVQSKNDEQATRSLPRSRSGSGSEHGLTDESNARAATEGEAHVEGEHANHDGARSGRMKVRGRVNYELLEKLAAQMCNVRPFGACGKVQGEGSLYCEWHTCQAINADGDRCRNGVGRPSTSRICAAGYHAENSRNGHLVALLARKKIHDEMASLTREEEHQKQVLFFDANFAAATTANVFDSNLISPTSTSSTSSTSSSTRWGRSSHTSSSTQSSLESDPAPRSRRPSKEYTTRKTDKETWWGAYGVDKWWIGNWQGQPVGEVERTRWAQMGGR</sequence>
<feature type="region of interest" description="Disordered" evidence="1">
    <location>
        <begin position="17"/>
        <end position="82"/>
    </location>
</feature>
<dbReference type="Proteomes" id="UP000322225">
    <property type="component" value="Chromosome 3"/>
</dbReference>
<reference evidence="2" key="2">
    <citation type="submission" date="2024-01" db="EMBL/GenBank/DDBJ databases">
        <title>Comparative genomics of Cryptococcus and Kwoniella reveals pathogenesis evolution and contrasting modes of karyotype evolution via chromosome fusion or intercentromeric recombination.</title>
        <authorList>
            <person name="Coelho M.A."/>
            <person name="David-Palma M."/>
            <person name="Shea T."/>
            <person name="Bowers K."/>
            <person name="McGinley-Smith S."/>
            <person name="Mohammad A.W."/>
            <person name="Gnirke A."/>
            <person name="Yurkov A.M."/>
            <person name="Nowrousian M."/>
            <person name="Sun S."/>
            <person name="Cuomo C.A."/>
            <person name="Heitman J."/>
        </authorList>
    </citation>
    <scope>NUCLEOTIDE SEQUENCE</scope>
    <source>
        <strain evidence="2">CBS 12478</strain>
    </source>
</reference>
<feature type="compositionally biased region" description="Basic and acidic residues" evidence="1">
    <location>
        <begin position="253"/>
        <end position="262"/>
    </location>
</feature>
<proteinExistence type="predicted"/>
<feature type="compositionally biased region" description="Low complexity" evidence="1">
    <location>
        <begin position="209"/>
        <end position="244"/>
    </location>
</feature>
<dbReference type="RefSeq" id="XP_031863198.1">
    <property type="nucleotide sequence ID" value="XM_032002261.1"/>
</dbReference>
<dbReference type="AlphaFoldDB" id="A0A5M6C6A9"/>